<evidence type="ECO:0000313" key="3">
    <source>
        <dbReference type="EMBL" id="GFF52667.1"/>
    </source>
</evidence>
<feature type="domain" description="Chitin-binding type-2" evidence="2">
    <location>
        <begin position="107"/>
        <end position="163"/>
    </location>
</feature>
<protein>
    <submittedName>
        <fullName evidence="3">Collagen-like protein 6</fullName>
    </submittedName>
</protein>
<dbReference type="Gene3D" id="2.170.140.10">
    <property type="entry name" value="Chitin binding domain"/>
    <property type="match status" value="1"/>
</dbReference>
<feature type="compositionally biased region" description="Basic and acidic residues" evidence="1">
    <location>
        <begin position="170"/>
        <end position="269"/>
    </location>
</feature>
<dbReference type="Proteomes" id="UP000465221">
    <property type="component" value="Unassembled WGS sequence"/>
</dbReference>
<evidence type="ECO:0000259" key="2">
    <source>
        <dbReference type="PROSITE" id="PS50940"/>
    </source>
</evidence>
<dbReference type="SUPFAM" id="SSF57625">
    <property type="entry name" value="Invertebrate chitin-binding proteins"/>
    <property type="match status" value="1"/>
</dbReference>
<dbReference type="GO" id="GO:0008061">
    <property type="term" value="F:chitin binding"/>
    <property type="evidence" value="ECO:0007669"/>
    <property type="project" value="InterPro"/>
</dbReference>
<proteinExistence type="predicted"/>
<dbReference type="SMART" id="SM00494">
    <property type="entry name" value="ChtBD2"/>
    <property type="match status" value="1"/>
</dbReference>
<evidence type="ECO:0000256" key="1">
    <source>
        <dbReference type="SAM" id="MobiDB-lite"/>
    </source>
</evidence>
<name>A0A8H3S7G4_9EURO</name>
<dbReference type="PROSITE" id="PS50940">
    <property type="entry name" value="CHIT_BIND_II"/>
    <property type="match status" value="1"/>
</dbReference>
<organism evidence="3 4">
    <name type="scientific">Aspergillus udagawae</name>
    <dbReference type="NCBI Taxonomy" id="91492"/>
    <lineage>
        <taxon>Eukaryota</taxon>
        <taxon>Fungi</taxon>
        <taxon>Dikarya</taxon>
        <taxon>Ascomycota</taxon>
        <taxon>Pezizomycotina</taxon>
        <taxon>Eurotiomycetes</taxon>
        <taxon>Eurotiomycetidae</taxon>
        <taxon>Eurotiales</taxon>
        <taxon>Aspergillaceae</taxon>
        <taxon>Aspergillus</taxon>
        <taxon>Aspergillus subgen. Fumigati</taxon>
    </lineage>
</organism>
<keyword evidence="3" id="KW-0176">Collagen</keyword>
<feature type="region of interest" description="Disordered" evidence="1">
    <location>
        <begin position="38"/>
        <end position="60"/>
    </location>
</feature>
<comment type="caution">
    <text evidence="3">The sequence shown here is derived from an EMBL/GenBank/DDBJ whole genome shotgun (WGS) entry which is preliminary data.</text>
</comment>
<accession>A0A8H3S7G4</accession>
<dbReference type="InterPro" id="IPR002557">
    <property type="entry name" value="Chitin-bd_dom"/>
</dbReference>
<dbReference type="GO" id="GO:0005576">
    <property type="term" value="C:extracellular region"/>
    <property type="evidence" value="ECO:0007669"/>
    <property type="project" value="InterPro"/>
</dbReference>
<dbReference type="InterPro" id="IPR036508">
    <property type="entry name" value="Chitin-bd_dom_sf"/>
</dbReference>
<sequence length="296" mass="32912">MLRLLGKESYRSELSGARKRYKASFNLGQSILEIINSTDDNSPTTASNRHTSKPTSIQSNNLQSSRCPYFYFCDYILIHTSIIKMQFTLKALSVLAASLLFSAVSAVPQCQPGNAWPDVHDCHNFYECAAGGIPVLKTCGPGTAYCPVTGVCDYEFKIPSCHPRGAIPKGPEHDKYPKYPKGSEHDQYREGPEHDKDHKGSEHDKDHKGSEHDKDHKGSEHDKDHKGSEHDKDHKGSEHDKDPKGSEHDKYSEGSEHDKYSEGSEHDEYSEGSEYGKYPEGYGFPGAHGRTAGMGH</sequence>
<dbReference type="Pfam" id="PF01607">
    <property type="entry name" value="CBM_14"/>
    <property type="match status" value="1"/>
</dbReference>
<dbReference type="EMBL" id="BLKC01000098">
    <property type="protein sequence ID" value="GFF52667.1"/>
    <property type="molecule type" value="Genomic_DNA"/>
</dbReference>
<feature type="region of interest" description="Disordered" evidence="1">
    <location>
        <begin position="163"/>
        <end position="296"/>
    </location>
</feature>
<gene>
    <name evidence="3" type="ORF">IFM46972_09589</name>
</gene>
<dbReference type="AlphaFoldDB" id="A0A8H3S7G4"/>
<reference evidence="3 4" key="1">
    <citation type="submission" date="2020-01" db="EMBL/GenBank/DDBJ databases">
        <title>Draft genome sequence of Aspergillus udagawae IFM 46972.</title>
        <authorList>
            <person name="Takahashi H."/>
            <person name="Yaguchi T."/>
        </authorList>
    </citation>
    <scope>NUCLEOTIDE SEQUENCE [LARGE SCALE GENOMIC DNA]</scope>
    <source>
        <strain evidence="3 4">IFM 46972</strain>
    </source>
</reference>
<evidence type="ECO:0000313" key="4">
    <source>
        <dbReference type="Proteomes" id="UP000465221"/>
    </source>
</evidence>